<reference evidence="2" key="1">
    <citation type="submission" date="2021-01" db="EMBL/GenBank/DDBJ databases">
        <title>Whole genome shotgun sequence of Dactylosporangium siamense NBRC 106093.</title>
        <authorList>
            <person name="Komaki H."/>
            <person name="Tamura T."/>
        </authorList>
    </citation>
    <scope>NUCLEOTIDE SEQUENCE</scope>
    <source>
        <strain evidence="2">NBRC 106093</strain>
    </source>
</reference>
<dbReference type="RefSeq" id="WP_203844877.1">
    <property type="nucleotide sequence ID" value="NZ_BAAAVW010000002.1"/>
</dbReference>
<gene>
    <name evidence="2" type="ORF">Dsi01nite_010380</name>
</gene>
<evidence type="ECO:0000313" key="3">
    <source>
        <dbReference type="Proteomes" id="UP000660611"/>
    </source>
</evidence>
<name>A0A919PF20_9ACTN</name>
<dbReference type="AlphaFoldDB" id="A0A919PF20"/>
<keyword evidence="3" id="KW-1185">Reference proteome</keyword>
<feature type="region of interest" description="Disordered" evidence="1">
    <location>
        <begin position="198"/>
        <end position="228"/>
    </location>
</feature>
<evidence type="ECO:0000256" key="1">
    <source>
        <dbReference type="SAM" id="MobiDB-lite"/>
    </source>
</evidence>
<feature type="compositionally biased region" description="Basic and acidic residues" evidence="1">
    <location>
        <begin position="263"/>
        <end position="276"/>
    </location>
</feature>
<comment type="caution">
    <text evidence="2">The sequence shown here is derived from an EMBL/GenBank/DDBJ whole genome shotgun (WGS) entry which is preliminary data.</text>
</comment>
<evidence type="ECO:0000313" key="2">
    <source>
        <dbReference type="EMBL" id="GIG42997.1"/>
    </source>
</evidence>
<protein>
    <submittedName>
        <fullName evidence="2">Uncharacterized protein</fullName>
    </submittedName>
</protein>
<dbReference type="Proteomes" id="UP000660611">
    <property type="component" value="Unassembled WGS sequence"/>
</dbReference>
<dbReference type="EMBL" id="BONQ01000018">
    <property type="protein sequence ID" value="GIG42997.1"/>
    <property type="molecule type" value="Genomic_DNA"/>
</dbReference>
<proteinExistence type="predicted"/>
<sequence length="321" mass="36291">MSRTTVDKSQGYRWVTWLRSHHRSEFARILRYGTPSDELVALAEFPVLLRSAHESEMEWVEFPLSLSRRSGQALLFETAKQVDSYMKSIPMFSWTTVSSCREISSTRRTWEMRRSAELVAEAILYRAAVEFVNTVLCAYSTIQTWISKAHGVELSLLGIGNALRWWSEVEGSPFSVLEWGQRGGFGQPTRIRIRFGTEVGATPSPTPEAPARTSPRRPTGTTRSFRASQEQADEWVLSYAHAMNAVYRLQDELKAHAQKRRKEQGERKSIEHAQEKEAIRKRVTEHLRAGQPLFGTLEDLVPAVRVGATAPVEPAPIPVPA</sequence>
<feature type="region of interest" description="Disordered" evidence="1">
    <location>
        <begin position="257"/>
        <end position="276"/>
    </location>
</feature>
<feature type="compositionally biased region" description="Low complexity" evidence="1">
    <location>
        <begin position="209"/>
        <end position="224"/>
    </location>
</feature>
<organism evidence="2 3">
    <name type="scientific">Dactylosporangium siamense</name>
    <dbReference type="NCBI Taxonomy" id="685454"/>
    <lineage>
        <taxon>Bacteria</taxon>
        <taxon>Bacillati</taxon>
        <taxon>Actinomycetota</taxon>
        <taxon>Actinomycetes</taxon>
        <taxon>Micromonosporales</taxon>
        <taxon>Micromonosporaceae</taxon>
        <taxon>Dactylosporangium</taxon>
    </lineage>
</organism>
<accession>A0A919PF20</accession>